<dbReference type="Proteomes" id="UP001597045">
    <property type="component" value="Unassembled WGS sequence"/>
</dbReference>
<evidence type="ECO:0000313" key="1">
    <source>
        <dbReference type="EMBL" id="MFD1049776.1"/>
    </source>
</evidence>
<gene>
    <name evidence="1" type="ORF">ACFQ1S_31715</name>
</gene>
<organism evidence="1 2">
    <name type="scientific">Kibdelosporangium lantanae</name>
    <dbReference type="NCBI Taxonomy" id="1497396"/>
    <lineage>
        <taxon>Bacteria</taxon>
        <taxon>Bacillati</taxon>
        <taxon>Actinomycetota</taxon>
        <taxon>Actinomycetes</taxon>
        <taxon>Pseudonocardiales</taxon>
        <taxon>Pseudonocardiaceae</taxon>
        <taxon>Kibdelosporangium</taxon>
    </lineage>
</organism>
<dbReference type="EMBL" id="JBHTIS010002395">
    <property type="protein sequence ID" value="MFD1049776.1"/>
    <property type="molecule type" value="Genomic_DNA"/>
</dbReference>
<accession>A0ABW3MGH3</accession>
<name>A0ABW3MGH3_9PSEU</name>
<proteinExistence type="predicted"/>
<evidence type="ECO:0000313" key="2">
    <source>
        <dbReference type="Proteomes" id="UP001597045"/>
    </source>
</evidence>
<feature type="non-terminal residue" evidence="1">
    <location>
        <position position="1"/>
    </location>
</feature>
<protein>
    <submittedName>
        <fullName evidence="1">Uncharacterized protein</fullName>
    </submittedName>
</protein>
<keyword evidence="2" id="KW-1185">Reference proteome</keyword>
<comment type="caution">
    <text evidence="1">The sequence shown here is derived from an EMBL/GenBank/DDBJ whole genome shotgun (WGS) entry which is preliminary data.</text>
</comment>
<sequence length="164" mass="17430">VHALRLAGRRDVTVPGPDIWLRGVTMRITDVDPAEPTDEGATAYLDAALLLARDPLCAVDAQYEHIYLTSTRFTELGVALPAHRYLPDMCHSSDLTALRVMLKQAIAVPNVAVGPVRVRLATAGGGWKQVDMTGSGIPLVDAPHNVLCRVTAVEEGPTVGQGAS</sequence>
<reference evidence="2" key="1">
    <citation type="journal article" date="2019" name="Int. J. Syst. Evol. Microbiol.">
        <title>The Global Catalogue of Microorganisms (GCM) 10K type strain sequencing project: providing services to taxonomists for standard genome sequencing and annotation.</title>
        <authorList>
            <consortium name="The Broad Institute Genomics Platform"/>
            <consortium name="The Broad Institute Genome Sequencing Center for Infectious Disease"/>
            <person name="Wu L."/>
            <person name="Ma J."/>
        </authorList>
    </citation>
    <scope>NUCLEOTIDE SEQUENCE [LARGE SCALE GENOMIC DNA]</scope>
    <source>
        <strain evidence="2">JCM 31486</strain>
    </source>
</reference>